<keyword evidence="3 5" id="KW-0808">Transferase</keyword>
<dbReference type="Proteomes" id="UP000326759">
    <property type="component" value="Unassembled WGS sequence"/>
</dbReference>
<dbReference type="SUPFAM" id="SSF53756">
    <property type="entry name" value="UDP-Glycosyltransferase/glycogen phosphorylase"/>
    <property type="match status" value="1"/>
</dbReference>
<proteinExistence type="inferred from homology"/>
<evidence type="ECO:0000313" key="6">
    <source>
        <dbReference type="Proteomes" id="UP000326759"/>
    </source>
</evidence>
<accession>A0A5N5TFV4</accession>
<sequence length="441" mass="50487">MGVAEALAKRGHQVTMVSMYEPTKKIENIREVVIQNVSLDSMLVNIFEDNDVVASIFKEMSTICFKALDQPQIQALKNEKFDLIILSIFFNYCFLSFIHHFKVPFIYISPAGLIGSMNDMVGNIDFPGIVGTKFLQPTFPLTFKQRLATTLMNEYMTKVSEYYLLPKMYSMCIEKGLCDPDTPPFSEFDKNASLIIINSIRAIEYPPRPTNPNVIYAGGIHLKPPKKLPKDLEDWVQGSGEEGFIFFSLGSALNPDFLPEKYRQILVKVFGSLKQRVLWKWNEETMPDLPSNVKLQKWLPQADLLGHPKIKLFITHGGLLSTLESTYNGVPVIGMPVFADQESNMMDVQNEGWGRLIMVEIVKQKSLLMKDRLVPPEEEAVYWVEYVMRHNGAPHIRSPVFMMKWYEVYNIDVWAFIIFVIVGTLKCFGIGKSKNDKRKKE</sequence>
<dbReference type="InterPro" id="IPR002213">
    <property type="entry name" value="UDP_glucos_trans"/>
</dbReference>
<keyword evidence="4" id="KW-0472">Membrane</keyword>
<dbReference type="AlphaFoldDB" id="A0A5N5TFV4"/>
<organism evidence="5 6">
    <name type="scientific">Armadillidium nasatum</name>
    <dbReference type="NCBI Taxonomy" id="96803"/>
    <lineage>
        <taxon>Eukaryota</taxon>
        <taxon>Metazoa</taxon>
        <taxon>Ecdysozoa</taxon>
        <taxon>Arthropoda</taxon>
        <taxon>Crustacea</taxon>
        <taxon>Multicrustacea</taxon>
        <taxon>Malacostraca</taxon>
        <taxon>Eumalacostraca</taxon>
        <taxon>Peracarida</taxon>
        <taxon>Isopoda</taxon>
        <taxon>Oniscidea</taxon>
        <taxon>Crinocheta</taxon>
        <taxon>Armadillidiidae</taxon>
        <taxon>Armadillidium</taxon>
    </lineage>
</organism>
<comment type="similarity">
    <text evidence="1">Belongs to the UDP-glycosyltransferase family.</text>
</comment>
<evidence type="ECO:0000256" key="2">
    <source>
        <dbReference type="ARBA" id="ARBA00022676"/>
    </source>
</evidence>
<dbReference type="PANTHER" id="PTHR48043">
    <property type="entry name" value="EG:EG0003.4 PROTEIN-RELATED"/>
    <property type="match status" value="1"/>
</dbReference>
<dbReference type="EMBL" id="SEYY01001199">
    <property type="protein sequence ID" value="KAB7505536.1"/>
    <property type="molecule type" value="Genomic_DNA"/>
</dbReference>
<dbReference type="FunFam" id="3.40.50.2000:FF:000050">
    <property type="entry name" value="UDP-glucuronosyltransferase"/>
    <property type="match status" value="1"/>
</dbReference>
<dbReference type="CDD" id="cd03784">
    <property type="entry name" value="GT1_Gtf-like"/>
    <property type="match status" value="1"/>
</dbReference>
<keyword evidence="4" id="KW-0812">Transmembrane</keyword>
<keyword evidence="6" id="KW-1185">Reference proteome</keyword>
<dbReference type="Gene3D" id="3.40.50.2000">
    <property type="entry name" value="Glycogen Phosphorylase B"/>
    <property type="match status" value="2"/>
</dbReference>
<dbReference type="PANTHER" id="PTHR48043:SF159">
    <property type="entry name" value="EG:EG0003.4 PROTEIN-RELATED"/>
    <property type="match status" value="1"/>
</dbReference>
<keyword evidence="2" id="KW-0328">Glycosyltransferase</keyword>
<name>A0A5N5TFV4_9CRUS</name>
<dbReference type="Pfam" id="PF00201">
    <property type="entry name" value="UDPGT"/>
    <property type="match status" value="1"/>
</dbReference>
<dbReference type="InterPro" id="IPR050271">
    <property type="entry name" value="UDP-glycosyltransferase"/>
</dbReference>
<gene>
    <name evidence="5" type="ORF">Anas_01647</name>
</gene>
<evidence type="ECO:0000313" key="5">
    <source>
        <dbReference type="EMBL" id="KAB7505536.1"/>
    </source>
</evidence>
<dbReference type="OrthoDB" id="6345490at2759"/>
<comment type="caution">
    <text evidence="5">The sequence shown here is derived from an EMBL/GenBank/DDBJ whole genome shotgun (WGS) entry which is preliminary data.</text>
</comment>
<keyword evidence="4" id="KW-1133">Transmembrane helix</keyword>
<dbReference type="GO" id="GO:0008194">
    <property type="term" value="F:UDP-glycosyltransferase activity"/>
    <property type="evidence" value="ECO:0007669"/>
    <property type="project" value="InterPro"/>
</dbReference>
<feature type="transmembrane region" description="Helical" evidence="4">
    <location>
        <begin position="413"/>
        <end position="431"/>
    </location>
</feature>
<protein>
    <submittedName>
        <fullName evidence="5">UDP-glucuronosyltransferase 1-7C</fullName>
    </submittedName>
</protein>
<evidence type="ECO:0000256" key="1">
    <source>
        <dbReference type="ARBA" id="ARBA00009995"/>
    </source>
</evidence>
<reference evidence="5 6" key="1">
    <citation type="journal article" date="2019" name="PLoS Biol.">
        <title>Sex chromosomes control vertical transmission of feminizing Wolbachia symbionts in an isopod.</title>
        <authorList>
            <person name="Becking T."/>
            <person name="Chebbi M.A."/>
            <person name="Giraud I."/>
            <person name="Moumen B."/>
            <person name="Laverre T."/>
            <person name="Caubet Y."/>
            <person name="Peccoud J."/>
            <person name="Gilbert C."/>
            <person name="Cordaux R."/>
        </authorList>
    </citation>
    <scope>NUCLEOTIDE SEQUENCE [LARGE SCALE GENOMIC DNA]</scope>
    <source>
        <strain evidence="5">ANa2</strain>
        <tissue evidence="5">Whole body excluding digestive tract and cuticle</tissue>
    </source>
</reference>
<evidence type="ECO:0000256" key="4">
    <source>
        <dbReference type="SAM" id="Phobius"/>
    </source>
</evidence>
<evidence type="ECO:0000256" key="3">
    <source>
        <dbReference type="ARBA" id="ARBA00022679"/>
    </source>
</evidence>